<dbReference type="Proteomes" id="UP001152803">
    <property type="component" value="Unassembled WGS sequence"/>
</dbReference>
<dbReference type="Pfam" id="PF00505">
    <property type="entry name" value="HMG_box"/>
    <property type="match status" value="1"/>
</dbReference>
<organism evidence="17 18">
    <name type="scientific">Conger conger</name>
    <name type="common">Conger eel</name>
    <name type="synonym">Muraena conger</name>
    <dbReference type="NCBI Taxonomy" id="82655"/>
    <lineage>
        <taxon>Eukaryota</taxon>
        <taxon>Metazoa</taxon>
        <taxon>Chordata</taxon>
        <taxon>Craniata</taxon>
        <taxon>Vertebrata</taxon>
        <taxon>Euteleostomi</taxon>
        <taxon>Actinopterygii</taxon>
        <taxon>Neopterygii</taxon>
        <taxon>Teleostei</taxon>
        <taxon>Anguilliformes</taxon>
        <taxon>Congridae</taxon>
        <taxon>Conger</taxon>
    </lineage>
</organism>
<proteinExistence type="predicted"/>
<evidence type="ECO:0000256" key="4">
    <source>
        <dbReference type="ARBA" id="ARBA00022687"/>
    </source>
</evidence>
<dbReference type="InterPro" id="IPR009071">
    <property type="entry name" value="HMG_box_dom"/>
</dbReference>
<dbReference type="InterPro" id="IPR003652">
    <property type="entry name" value="Ataxin_AXH_dom"/>
</dbReference>
<accession>A0A9Q1HJ66</accession>
<dbReference type="SMART" id="SM00398">
    <property type="entry name" value="HMG"/>
    <property type="match status" value="1"/>
</dbReference>
<evidence type="ECO:0000256" key="6">
    <source>
        <dbReference type="ARBA" id="ARBA00023015"/>
    </source>
</evidence>
<keyword evidence="5" id="KW-0832">Ubl conjugation</keyword>
<dbReference type="SUPFAM" id="SSF47095">
    <property type="entry name" value="HMG-box"/>
    <property type="match status" value="1"/>
</dbReference>
<feature type="region of interest" description="Disordered" evidence="14">
    <location>
        <begin position="127"/>
        <end position="170"/>
    </location>
</feature>
<keyword evidence="8" id="KW-0804">Transcription</keyword>
<comment type="function">
    <text evidence="10">Transcriptional repressor that binds to the promoter region of target genes. Plays a role in the regulation of the cell cycle and of the Wnt pathway. Binds preferentially to the sequence 5'-TTCATTCATTCA-3'. Binding to the histone H1.0 promoter is enhanced by interaction with RB1. Disrupts the interaction between DNA and TCF4.</text>
</comment>
<evidence type="ECO:0000256" key="3">
    <source>
        <dbReference type="ARBA" id="ARBA00022491"/>
    </source>
</evidence>
<evidence type="ECO:0000313" key="17">
    <source>
        <dbReference type="EMBL" id="KAJ8249630.1"/>
    </source>
</evidence>
<dbReference type="Gene3D" id="1.10.30.10">
    <property type="entry name" value="High mobility group box domain"/>
    <property type="match status" value="1"/>
</dbReference>
<dbReference type="InterPro" id="IPR039655">
    <property type="entry name" value="HBP1"/>
</dbReference>
<evidence type="ECO:0000259" key="16">
    <source>
        <dbReference type="PROSITE" id="PS51148"/>
    </source>
</evidence>
<dbReference type="GO" id="GO:0000981">
    <property type="term" value="F:DNA-binding transcription factor activity, RNA polymerase II-specific"/>
    <property type="evidence" value="ECO:0007669"/>
    <property type="project" value="TreeGrafter"/>
</dbReference>
<keyword evidence="3" id="KW-0678">Repressor</keyword>
<dbReference type="CDD" id="cd21988">
    <property type="entry name" value="HMG-box_HBP1"/>
    <property type="match status" value="1"/>
</dbReference>
<feature type="DNA-binding region" description="HMG box" evidence="13">
    <location>
        <begin position="383"/>
        <end position="451"/>
    </location>
</feature>
<comment type="subcellular location">
    <subcellularLocation>
        <location evidence="1">Nucleus</location>
    </subcellularLocation>
</comment>
<keyword evidence="6" id="KW-0805">Transcription regulation</keyword>
<evidence type="ECO:0000256" key="2">
    <source>
        <dbReference type="ARBA" id="ARBA00017229"/>
    </source>
</evidence>
<feature type="domain" description="AXH" evidence="16">
    <location>
        <begin position="201"/>
        <end position="342"/>
    </location>
</feature>
<feature type="region of interest" description="Disordered" evidence="14">
    <location>
        <begin position="233"/>
        <end position="255"/>
    </location>
</feature>
<evidence type="ECO:0000256" key="9">
    <source>
        <dbReference type="ARBA" id="ARBA00023242"/>
    </source>
</evidence>
<feature type="compositionally biased region" description="Polar residues" evidence="14">
    <location>
        <begin position="127"/>
        <end position="149"/>
    </location>
</feature>
<evidence type="ECO:0000256" key="12">
    <source>
        <dbReference type="ARBA" id="ARBA00030708"/>
    </source>
</evidence>
<keyword evidence="18" id="KW-1185">Reference proteome</keyword>
<dbReference type="GO" id="GO:0000978">
    <property type="term" value="F:RNA polymerase II cis-regulatory region sequence-specific DNA binding"/>
    <property type="evidence" value="ECO:0007669"/>
    <property type="project" value="TreeGrafter"/>
</dbReference>
<name>A0A9Q1HJ66_CONCO</name>
<gene>
    <name evidence="17" type="ORF">COCON_G00228460</name>
</gene>
<dbReference type="InterPro" id="IPR036096">
    <property type="entry name" value="Ataxin_AXH_dom_sf"/>
</dbReference>
<evidence type="ECO:0000256" key="1">
    <source>
        <dbReference type="ARBA" id="ARBA00004123"/>
    </source>
</evidence>
<evidence type="ECO:0000313" key="18">
    <source>
        <dbReference type="Proteomes" id="UP001152803"/>
    </source>
</evidence>
<evidence type="ECO:0000256" key="11">
    <source>
        <dbReference type="ARBA" id="ARBA00030026"/>
    </source>
</evidence>
<evidence type="ECO:0000256" key="10">
    <source>
        <dbReference type="ARBA" id="ARBA00025095"/>
    </source>
</evidence>
<feature type="domain" description="HMG box" evidence="15">
    <location>
        <begin position="383"/>
        <end position="451"/>
    </location>
</feature>
<keyword evidence="4" id="KW-0879">Wnt signaling pathway</keyword>
<dbReference type="GO" id="GO:0016055">
    <property type="term" value="P:Wnt signaling pathway"/>
    <property type="evidence" value="ECO:0007669"/>
    <property type="project" value="UniProtKB-KW"/>
</dbReference>
<evidence type="ECO:0000256" key="13">
    <source>
        <dbReference type="PROSITE-ProRule" id="PRU00267"/>
    </source>
</evidence>
<dbReference type="InterPro" id="IPR036910">
    <property type="entry name" value="HMG_box_dom_sf"/>
</dbReference>
<keyword evidence="9 13" id="KW-0539">Nucleus</keyword>
<feature type="compositionally biased region" description="Acidic residues" evidence="14">
    <location>
        <begin position="234"/>
        <end position="245"/>
    </location>
</feature>
<evidence type="ECO:0000256" key="5">
    <source>
        <dbReference type="ARBA" id="ARBA00022843"/>
    </source>
</evidence>
<dbReference type="PROSITE" id="PS50118">
    <property type="entry name" value="HMG_BOX_2"/>
    <property type="match status" value="1"/>
</dbReference>
<evidence type="ECO:0000256" key="7">
    <source>
        <dbReference type="ARBA" id="ARBA00023125"/>
    </source>
</evidence>
<dbReference type="EMBL" id="JAFJMO010000019">
    <property type="protein sequence ID" value="KAJ8249630.1"/>
    <property type="molecule type" value="Genomic_DNA"/>
</dbReference>
<dbReference type="AlphaFoldDB" id="A0A9Q1HJ66"/>
<dbReference type="GO" id="GO:0005634">
    <property type="term" value="C:nucleus"/>
    <property type="evidence" value="ECO:0007669"/>
    <property type="project" value="UniProtKB-SubCell"/>
</dbReference>
<dbReference type="GO" id="GO:0003723">
    <property type="term" value="F:RNA binding"/>
    <property type="evidence" value="ECO:0007669"/>
    <property type="project" value="InterPro"/>
</dbReference>
<dbReference type="OrthoDB" id="1919336at2759"/>
<evidence type="ECO:0000256" key="14">
    <source>
        <dbReference type="SAM" id="MobiDB-lite"/>
    </source>
</evidence>
<evidence type="ECO:0000259" key="15">
    <source>
        <dbReference type="PROSITE" id="PS50118"/>
    </source>
</evidence>
<dbReference type="SUPFAM" id="SSF102031">
    <property type="entry name" value="AXH domain"/>
    <property type="match status" value="1"/>
</dbReference>
<sequence>MATVWSGEASRRNMVWKVKTAGSPDRVEEPHQGALQGAVRTAEAFNMLKCNTPSSLTLPSSESHVEYDDLPELQEAQEVEVSSEAFQVPVGVSHQERPRDTWRPGDLPDTNWLTELANIATSTQSPLLLSPARNRSSPVHISANSSSLHSYARPPLAAGNEPGPAPARSHWRERRRLRARSEWEPGASCRTSLWDEEDVGWSQSWPATAWLCFLKGTRVRFHGGRGAEWRDVEDLCESESEDEGETPGPARQGYGSEGLTLVAHEEVVSFGQSVLKLTFDPGSAGHDLLTAECSLGHPFYVKNKGWSSFHPSLTVVQHGIPCYEAQPGDVCLPPGHRDAVGSAHSLVFHTFRRFDFTPLDSSAVKARRRPSPGAASPATPTKCKRPMNAFMLFAKKYRVEYTQMYPGRDNRAISVILGDKWKKMKQEERRMFATEAKALAEEQKRLNPDCWKRRRTSSQGPQPN</sequence>
<protein>
    <recommendedName>
        <fullName evidence="2">HMG box-containing protein 1</fullName>
    </recommendedName>
    <alternativeName>
        <fullName evidence="12">HMG box transcription factor 1</fullName>
    </alternativeName>
    <alternativeName>
        <fullName evidence="11">High mobility group box transcription factor 1</fullName>
    </alternativeName>
</protein>
<dbReference type="PANTHER" id="PTHR15499:SF3">
    <property type="entry name" value="HMG BOX-CONTAINING PROTEIN 1"/>
    <property type="match status" value="1"/>
</dbReference>
<reference evidence="17" key="1">
    <citation type="journal article" date="2023" name="Science">
        <title>Genome structures resolve the early diversification of teleost fishes.</title>
        <authorList>
            <person name="Parey E."/>
            <person name="Louis A."/>
            <person name="Montfort J."/>
            <person name="Bouchez O."/>
            <person name="Roques C."/>
            <person name="Iampietro C."/>
            <person name="Lluch J."/>
            <person name="Castinel A."/>
            <person name="Donnadieu C."/>
            <person name="Desvignes T."/>
            <person name="Floi Bucao C."/>
            <person name="Jouanno E."/>
            <person name="Wen M."/>
            <person name="Mejri S."/>
            <person name="Dirks R."/>
            <person name="Jansen H."/>
            <person name="Henkel C."/>
            <person name="Chen W.J."/>
            <person name="Zahm M."/>
            <person name="Cabau C."/>
            <person name="Klopp C."/>
            <person name="Thompson A.W."/>
            <person name="Robinson-Rechavi M."/>
            <person name="Braasch I."/>
            <person name="Lecointre G."/>
            <person name="Bobe J."/>
            <person name="Postlethwait J.H."/>
            <person name="Berthelot C."/>
            <person name="Roest Crollius H."/>
            <person name="Guiguen Y."/>
        </authorList>
    </citation>
    <scope>NUCLEOTIDE SEQUENCE</scope>
    <source>
        <strain evidence="17">Concon-B</strain>
    </source>
</reference>
<dbReference type="PANTHER" id="PTHR15499">
    <property type="entry name" value="HMG BOX-CONTAINING PROTEIN 1"/>
    <property type="match status" value="1"/>
</dbReference>
<dbReference type="Pfam" id="PF08517">
    <property type="entry name" value="AXH"/>
    <property type="match status" value="1"/>
</dbReference>
<dbReference type="SMART" id="SM00536">
    <property type="entry name" value="AXH"/>
    <property type="match status" value="1"/>
</dbReference>
<keyword evidence="7 13" id="KW-0238">DNA-binding</keyword>
<feature type="region of interest" description="Disordered" evidence="14">
    <location>
        <begin position="443"/>
        <end position="464"/>
    </location>
</feature>
<comment type="caution">
    <text evidence="17">The sequence shown here is derived from an EMBL/GenBank/DDBJ whole genome shotgun (WGS) entry which is preliminary data.</text>
</comment>
<dbReference type="PROSITE" id="PS51148">
    <property type="entry name" value="AXH"/>
    <property type="match status" value="1"/>
</dbReference>
<evidence type="ECO:0000256" key="8">
    <source>
        <dbReference type="ARBA" id="ARBA00023163"/>
    </source>
</evidence>